<feature type="domain" description="HTH marR-type" evidence="1">
    <location>
        <begin position="13"/>
        <end position="153"/>
    </location>
</feature>
<comment type="caution">
    <text evidence="3">The sequence shown here is derived from an EMBL/GenBank/DDBJ whole genome shotgun (WGS) entry which is preliminary data.</text>
</comment>
<gene>
    <name evidence="3" type="primary">badR_2</name>
    <name evidence="2" type="ORF">GJ689_09485</name>
    <name evidence="3" type="ORF">RHODGE_RHODGE_04857</name>
</gene>
<evidence type="ECO:0000259" key="1">
    <source>
        <dbReference type="PROSITE" id="PS50995"/>
    </source>
</evidence>
<dbReference type="InterPro" id="IPR036388">
    <property type="entry name" value="WH-like_DNA-bd_sf"/>
</dbReference>
<dbReference type="InterPro" id="IPR036390">
    <property type="entry name" value="WH_DNA-bd_sf"/>
</dbReference>
<dbReference type="RefSeq" id="WP_129611581.1">
    <property type="nucleotide sequence ID" value="NZ_UWOC01000207.1"/>
</dbReference>
<dbReference type="EMBL" id="UWOC01000207">
    <property type="protein sequence ID" value="VCU11643.1"/>
    <property type="molecule type" value="Genomic_DNA"/>
</dbReference>
<dbReference type="Pfam" id="PF12802">
    <property type="entry name" value="MarR_2"/>
    <property type="match status" value="1"/>
</dbReference>
<evidence type="ECO:0000313" key="4">
    <source>
        <dbReference type="Proteomes" id="UP000289200"/>
    </source>
</evidence>
<reference evidence="4" key="1">
    <citation type="submission" date="2018-10" db="EMBL/GenBank/DDBJ databases">
        <authorList>
            <person name="Peiro R."/>
            <person name="Begona"/>
            <person name="Cbmso G."/>
            <person name="Lopez M."/>
            <person name="Gonzalez S."/>
            <person name="Sacristan E."/>
            <person name="Castillo E."/>
        </authorList>
    </citation>
    <scope>NUCLEOTIDE SEQUENCE [LARGE SCALE GENOMIC DNA]</scope>
</reference>
<evidence type="ECO:0000313" key="5">
    <source>
        <dbReference type="Proteomes" id="UP000438991"/>
    </source>
</evidence>
<dbReference type="Proteomes" id="UP000289200">
    <property type="component" value="Unassembled WGS sequence"/>
</dbReference>
<dbReference type="OrthoDB" id="5511415at2"/>
<reference evidence="3" key="2">
    <citation type="submission" date="2018-10" db="EMBL/GenBank/DDBJ databases">
        <authorList>
            <person name="Peiro R."/>
            <person name="Begona"/>
            <person name="Cbmso G."/>
            <person name="Lopez M."/>
            <person name="Gonzalez S."/>
            <person name="Sacristan E."/>
            <person name="Castillo E."/>
        </authorList>
    </citation>
    <scope>NUCLEOTIDE SEQUENCE</scope>
    <source>
        <strain evidence="3">Rhod_genome</strain>
    </source>
</reference>
<organism evidence="3 4">
    <name type="scientific">Rhodoplanes serenus</name>
    <dbReference type="NCBI Taxonomy" id="200615"/>
    <lineage>
        <taxon>Bacteria</taxon>
        <taxon>Pseudomonadati</taxon>
        <taxon>Pseudomonadota</taxon>
        <taxon>Alphaproteobacteria</taxon>
        <taxon>Hyphomicrobiales</taxon>
        <taxon>Nitrobacteraceae</taxon>
        <taxon>Rhodoplanes</taxon>
    </lineage>
</organism>
<proteinExistence type="predicted"/>
<dbReference type="SMART" id="SM00347">
    <property type="entry name" value="HTH_MARR"/>
    <property type="match status" value="1"/>
</dbReference>
<dbReference type="SUPFAM" id="SSF46785">
    <property type="entry name" value="Winged helix' DNA-binding domain"/>
    <property type="match status" value="1"/>
</dbReference>
<evidence type="ECO:0000313" key="2">
    <source>
        <dbReference type="EMBL" id="MTW16443.1"/>
    </source>
</evidence>
<dbReference type="GO" id="GO:0003700">
    <property type="term" value="F:DNA-binding transcription factor activity"/>
    <property type="evidence" value="ECO:0007669"/>
    <property type="project" value="InterPro"/>
</dbReference>
<dbReference type="Proteomes" id="UP000438991">
    <property type="component" value="Unassembled WGS sequence"/>
</dbReference>
<dbReference type="GO" id="GO:0006950">
    <property type="term" value="P:response to stress"/>
    <property type="evidence" value="ECO:0007669"/>
    <property type="project" value="TreeGrafter"/>
</dbReference>
<dbReference type="InterPro" id="IPR039422">
    <property type="entry name" value="MarR/SlyA-like"/>
</dbReference>
<reference evidence="2 5" key="3">
    <citation type="submission" date="2019-11" db="EMBL/GenBank/DDBJ databases">
        <title>Whole-genome sequence of Rhodoplanes serenus DSM 18633, type strain.</title>
        <authorList>
            <person name="Kyndt J.A."/>
            <person name="Meyer T.E."/>
        </authorList>
    </citation>
    <scope>NUCLEOTIDE SEQUENCE [LARGE SCALE GENOMIC DNA]</scope>
    <source>
        <strain evidence="2 5">DSM 18633</strain>
    </source>
</reference>
<evidence type="ECO:0000313" key="3">
    <source>
        <dbReference type="EMBL" id="VCU11643.1"/>
    </source>
</evidence>
<sequence length="173" mass="18275">MSPRFHPDQTAAGDALTALMLETFRLNGRLLAAGDRLVEPVGLTSARWQVLGAIAMAGRPEPVAHIARDMGLTRQSVQRVVDVMAAEGLVAFADNPHHRRAKLVEMTARGRAAYDAAIVRHTTWSNALADGLAEADILAALALLRAVRGRLEDAAAAVAEPPSEAATTDPSLA</sequence>
<keyword evidence="4" id="KW-1185">Reference proteome</keyword>
<dbReference type="PROSITE" id="PS50995">
    <property type="entry name" value="HTH_MARR_2"/>
    <property type="match status" value="1"/>
</dbReference>
<dbReference type="AlphaFoldDB" id="A0A447D298"/>
<accession>A0A447D298</accession>
<dbReference type="Gene3D" id="1.10.10.10">
    <property type="entry name" value="Winged helix-like DNA-binding domain superfamily/Winged helix DNA-binding domain"/>
    <property type="match status" value="1"/>
</dbReference>
<dbReference type="PANTHER" id="PTHR33164">
    <property type="entry name" value="TRANSCRIPTIONAL REGULATOR, MARR FAMILY"/>
    <property type="match status" value="1"/>
</dbReference>
<name>A0A447D298_9BRAD</name>
<protein>
    <submittedName>
        <fullName evidence="2">MarR family transcriptional regulator</fullName>
    </submittedName>
    <submittedName>
        <fullName evidence="3">Transcriptional activatory protein BadR</fullName>
    </submittedName>
</protein>
<dbReference type="InterPro" id="IPR000835">
    <property type="entry name" value="HTH_MarR-typ"/>
</dbReference>
<dbReference type="EMBL" id="WNKV01000006">
    <property type="protein sequence ID" value="MTW16443.1"/>
    <property type="molecule type" value="Genomic_DNA"/>
</dbReference>
<dbReference type="PANTHER" id="PTHR33164:SF99">
    <property type="entry name" value="MARR FAMILY REGULATORY PROTEIN"/>
    <property type="match status" value="1"/>
</dbReference>